<dbReference type="PANTHER" id="PTHR35801">
    <property type="entry name" value="PHOSPHOSERINE PHOSPHATASE RSBX"/>
    <property type="match status" value="1"/>
</dbReference>
<gene>
    <name evidence="2" type="ORF">NITHO_2800004</name>
</gene>
<dbReference type="InterPro" id="IPR039248">
    <property type="entry name" value="Ptase_RsbX"/>
</dbReference>
<evidence type="ECO:0000313" key="2">
    <source>
        <dbReference type="EMBL" id="CCF83901.1"/>
    </source>
</evidence>
<dbReference type="InterPro" id="IPR001932">
    <property type="entry name" value="PPM-type_phosphatase-like_dom"/>
</dbReference>
<reference evidence="2 3" key="1">
    <citation type="journal article" date="2012" name="ISME J.">
        <title>Nitrification expanded: discovery, physiology and genomics of a nitrite-oxidizing bacterium from the phylum Chloroflexi.</title>
        <authorList>
            <person name="Sorokin D.Y."/>
            <person name="Lucker S."/>
            <person name="Vejmelkova D."/>
            <person name="Kostrikina N.A."/>
            <person name="Kleerebezem R."/>
            <person name="Rijpstra W.I."/>
            <person name="Damste J.S."/>
            <person name="Le Paslier D."/>
            <person name="Muyzer G."/>
            <person name="Wagner M."/>
            <person name="van Loosdrecht M.C."/>
            <person name="Daims H."/>
        </authorList>
    </citation>
    <scope>NUCLEOTIDE SEQUENCE [LARGE SCALE GENOMIC DNA]</scope>
    <source>
        <strain evidence="3">none</strain>
    </source>
</reference>
<dbReference type="EMBL" id="CAGS01000202">
    <property type="protein sequence ID" value="CCF83901.1"/>
    <property type="molecule type" value="Genomic_DNA"/>
</dbReference>
<dbReference type="RefSeq" id="WP_008477606.1">
    <property type="nucleotide sequence ID" value="NZ_CAGS01000202.1"/>
</dbReference>
<dbReference type="SMART" id="SM00331">
    <property type="entry name" value="PP2C_SIG"/>
    <property type="match status" value="1"/>
</dbReference>
<proteinExistence type="predicted"/>
<evidence type="ECO:0000313" key="3">
    <source>
        <dbReference type="Proteomes" id="UP000004221"/>
    </source>
</evidence>
<organism evidence="2 3">
    <name type="scientific">Nitrolancea hollandica Lb</name>
    <dbReference type="NCBI Taxonomy" id="1129897"/>
    <lineage>
        <taxon>Bacteria</taxon>
        <taxon>Pseudomonadati</taxon>
        <taxon>Thermomicrobiota</taxon>
        <taxon>Thermomicrobia</taxon>
        <taxon>Sphaerobacterales</taxon>
        <taxon>Sphaerobacterineae</taxon>
        <taxon>Sphaerobacteraceae</taxon>
        <taxon>Nitrolancea</taxon>
    </lineage>
</organism>
<evidence type="ECO:0000259" key="1">
    <source>
        <dbReference type="SMART" id="SM00331"/>
    </source>
</evidence>
<dbReference type="Pfam" id="PF07228">
    <property type="entry name" value="SpoIIE"/>
    <property type="match status" value="1"/>
</dbReference>
<feature type="domain" description="PPM-type phosphatase" evidence="1">
    <location>
        <begin position="4"/>
        <end position="217"/>
    </location>
</feature>
<dbReference type="InterPro" id="IPR036457">
    <property type="entry name" value="PPM-type-like_dom_sf"/>
</dbReference>
<sequence length="237" mass="24926">MPVTIDLAVAKTHKSASRESGDTVELVERPGGGFSAVVVDGQGSGAPAKSLSLRLAGHATRLVNEGVRDGAAARAIHDFLFAFRGGKVSAAVDILSVDLSSSSVLVTRNSEVPMLLRQNGRLELIQQSAGRIGVYRRTRPCILEYPAVPGLLAILVTDGVAGAGARWGTRFDLLAEADAIVRTEASAEQIANRLLQAAMDADHGRPQDDMSVVVLLLGPAVSSQPIRRMAVSIPLME</sequence>
<comment type="caution">
    <text evidence="2">The sequence shown here is derived from an EMBL/GenBank/DDBJ whole genome shotgun (WGS) entry which is preliminary data.</text>
</comment>
<accession>I4EGT9</accession>
<dbReference type="PANTHER" id="PTHR35801:SF1">
    <property type="entry name" value="PHOSPHOSERINE PHOSPHATASE RSBX"/>
    <property type="match status" value="1"/>
</dbReference>
<keyword evidence="3" id="KW-1185">Reference proteome</keyword>
<dbReference type="SUPFAM" id="SSF81606">
    <property type="entry name" value="PP2C-like"/>
    <property type="match status" value="1"/>
</dbReference>
<dbReference type="AlphaFoldDB" id="I4EGT9"/>
<name>I4EGT9_9BACT</name>
<dbReference type="OrthoDB" id="9763774at2"/>
<dbReference type="Proteomes" id="UP000004221">
    <property type="component" value="Unassembled WGS sequence"/>
</dbReference>
<dbReference type="Gene3D" id="3.60.40.10">
    <property type="entry name" value="PPM-type phosphatase domain"/>
    <property type="match status" value="1"/>
</dbReference>
<protein>
    <submittedName>
        <fullName evidence="2">Protein serine/threonine phosphatase</fullName>
    </submittedName>
</protein>